<organism evidence="1 2">
    <name type="scientific">Fusobacterium ulcerans 12-1B</name>
    <dbReference type="NCBI Taxonomy" id="457404"/>
    <lineage>
        <taxon>Bacteria</taxon>
        <taxon>Fusobacteriati</taxon>
        <taxon>Fusobacteriota</taxon>
        <taxon>Fusobacteriia</taxon>
        <taxon>Fusobacteriales</taxon>
        <taxon>Fusobacteriaceae</taxon>
        <taxon>Fusobacterium</taxon>
    </lineage>
</organism>
<dbReference type="HOGENOM" id="CLU_1852280_0_0_0"/>
<evidence type="ECO:0000313" key="2">
    <source>
        <dbReference type="Proteomes" id="UP000003233"/>
    </source>
</evidence>
<reference evidence="1 2" key="1">
    <citation type="submission" date="2012-07" db="EMBL/GenBank/DDBJ databases">
        <title>The Genome Sequence of Fusobacterium ulcerans 12_1B.</title>
        <authorList>
            <consortium name="The Broad Institute Genome Sequencing Platform"/>
            <person name="Earl A."/>
            <person name="Ward D."/>
            <person name="Feldgarden M."/>
            <person name="Gevers D."/>
            <person name="Strauss J."/>
            <person name="Ambrose C.E."/>
            <person name="Allen-Vercoe E."/>
            <person name="Walker B."/>
            <person name="Young S.K."/>
            <person name="Zeng Q."/>
            <person name="Gargeya S."/>
            <person name="Fitzgerald M."/>
            <person name="Haas B."/>
            <person name="Abouelleil A."/>
            <person name="Alvarado L."/>
            <person name="Arachchi H.M."/>
            <person name="Berlin A.M."/>
            <person name="Chapman S.B."/>
            <person name="Goldberg J."/>
            <person name="Griggs A."/>
            <person name="Gujja S."/>
            <person name="Hansen M."/>
            <person name="Howarth C."/>
            <person name="Imamovic A."/>
            <person name="Larimer J."/>
            <person name="McCowen C."/>
            <person name="Montmayeur A."/>
            <person name="Murphy C."/>
            <person name="Neiman D."/>
            <person name="Pearson M."/>
            <person name="Priest M."/>
            <person name="Roberts A."/>
            <person name="Saif S."/>
            <person name="Shea T."/>
            <person name="Sisk P."/>
            <person name="Sykes S."/>
            <person name="Wortman J."/>
            <person name="Nusbaum C."/>
            <person name="Birren B."/>
        </authorList>
    </citation>
    <scope>NUCLEOTIDE SEQUENCE [LARGE SCALE GENOMIC DNA]</scope>
    <source>
        <strain evidence="1 2">12_1B</strain>
    </source>
</reference>
<dbReference type="AlphaFoldDB" id="H1PVT5"/>
<protein>
    <recommendedName>
        <fullName evidence="3">Lipoprotein</fullName>
    </recommendedName>
</protein>
<name>H1PVT5_9FUSO</name>
<dbReference type="PROSITE" id="PS51257">
    <property type="entry name" value="PROKAR_LIPOPROTEIN"/>
    <property type="match status" value="1"/>
</dbReference>
<comment type="caution">
    <text evidence="1">The sequence shown here is derived from an EMBL/GenBank/DDBJ whole genome shotgun (WGS) entry which is preliminary data.</text>
</comment>
<accession>H1PVT5</accession>
<proteinExistence type="predicted"/>
<dbReference type="BioCyc" id="FSP457404-HMP:GTSQ-2554-MONOMER"/>
<dbReference type="PATRIC" id="fig|457404.5.peg.2623"/>
<dbReference type="EMBL" id="AGWJ02000023">
    <property type="protein sequence ID" value="EHO79789.1"/>
    <property type="molecule type" value="Genomic_DNA"/>
</dbReference>
<evidence type="ECO:0000313" key="1">
    <source>
        <dbReference type="EMBL" id="EHO79789.1"/>
    </source>
</evidence>
<gene>
    <name evidence="1" type="ORF">HMPREF0402_02528</name>
</gene>
<sequence>MKKLILFMALVSILTGCNPIKSDEIISEISNPFKEYKIIEPEVVKTLEDGIMNAEITSKSLERTGTSAHVISMIKTGSYATGEIKILGEISPEKLEKMNEKRSEKRKLNGLVSYTCVYEYSYTTNSYMWTSDFKLKYE</sequence>
<evidence type="ECO:0008006" key="3">
    <source>
        <dbReference type="Google" id="ProtNLM"/>
    </source>
</evidence>
<dbReference type="RefSeq" id="WP_008698266.1">
    <property type="nucleotide sequence ID" value="NZ_KE161009.1"/>
</dbReference>
<keyword evidence="2" id="KW-1185">Reference proteome</keyword>
<dbReference type="Proteomes" id="UP000003233">
    <property type="component" value="Unassembled WGS sequence"/>
</dbReference>